<keyword evidence="3" id="KW-1185">Reference proteome</keyword>
<feature type="transmembrane region" description="Helical" evidence="1">
    <location>
        <begin position="257"/>
        <end position="275"/>
    </location>
</feature>
<dbReference type="Pfam" id="PF12271">
    <property type="entry name" value="Chs7"/>
    <property type="match status" value="1"/>
</dbReference>
<gene>
    <name evidence="2" type="ORF">P167DRAFT_557232</name>
</gene>
<reference evidence="2 3" key="1">
    <citation type="journal article" date="2018" name="Nat. Ecol. Evol.">
        <title>Pezizomycetes genomes reveal the molecular basis of ectomycorrhizal truffle lifestyle.</title>
        <authorList>
            <person name="Murat C."/>
            <person name="Payen T."/>
            <person name="Noel B."/>
            <person name="Kuo A."/>
            <person name="Morin E."/>
            <person name="Chen J."/>
            <person name="Kohler A."/>
            <person name="Krizsan K."/>
            <person name="Balestrini R."/>
            <person name="Da Silva C."/>
            <person name="Montanini B."/>
            <person name="Hainaut M."/>
            <person name="Levati E."/>
            <person name="Barry K.W."/>
            <person name="Belfiori B."/>
            <person name="Cichocki N."/>
            <person name="Clum A."/>
            <person name="Dockter R.B."/>
            <person name="Fauchery L."/>
            <person name="Guy J."/>
            <person name="Iotti M."/>
            <person name="Le Tacon F."/>
            <person name="Lindquist E.A."/>
            <person name="Lipzen A."/>
            <person name="Malagnac F."/>
            <person name="Mello A."/>
            <person name="Molinier V."/>
            <person name="Miyauchi S."/>
            <person name="Poulain J."/>
            <person name="Riccioni C."/>
            <person name="Rubini A."/>
            <person name="Sitrit Y."/>
            <person name="Splivallo R."/>
            <person name="Traeger S."/>
            <person name="Wang M."/>
            <person name="Zifcakova L."/>
            <person name="Wipf D."/>
            <person name="Zambonelli A."/>
            <person name="Paolocci F."/>
            <person name="Nowrousian M."/>
            <person name="Ottonello S."/>
            <person name="Baldrian P."/>
            <person name="Spatafora J.W."/>
            <person name="Henrissat B."/>
            <person name="Nagy L.G."/>
            <person name="Aury J.M."/>
            <person name="Wincker P."/>
            <person name="Grigoriev I.V."/>
            <person name="Bonfante P."/>
            <person name="Martin F.M."/>
        </authorList>
    </citation>
    <scope>NUCLEOTIDE SEQUENCE [LARGE SCALE GENOMIC DNA]</scope>
    <source>
        <strain evidence="2 3">CCBAS932</strain>
    </source>
</reference>
<dbReference type="EMBL" id="ML119112">
    <property type="protein sequence ID" value="RPB15601.1"/>
    <property type="molecule type" value="Genomic_DNA"/>
</dbReference>
<dbReference type="STRING" id="1392247.A0A3N4L4P8"/>
<keyword evidence="1" id="KW-1133">Transmembrane helix</keyword>
<protein>
    <submittedName>
        <fullName evidence="2">Uncharacterized protein</fullName>
    </submittedName>
</protein>
<feature type="transmembrane region" description="Helical" evidence="1">
    <location>
        <begin position="83"/>
        <end position="105"/>
    </location>
</feature>
<keyword evidence="1" id="KW-0812">Transmembrane</keyword>
<evidence type="ECO:0000256" key="1">
    <source>
        <dbReference type="SAM" id="Phobius"/>
    </source>
</evidence>
<proteinExistence type="predicted"/>
<organism evidence="2 3">
    <name type="scientific">Morchella conica CCBAS932</name>
    <dbReference type="NCBI Taxonomy" id="1392247"/>
    <lineage>
        <taxon>Eukaryota</taxon>
        <taxon>Fungi</taxon>
        <taxon>Dikarya</taxon>
        <taxon>Ascomycota</taxon>
        <taxon>Pezizomycotina</taxon>
        <taxon>Pezizomycetes</taxon>
        <taxon>Pezizales</taxon>
        <taxon>Morchellaceae</taxon>
        <taxon>Morchella</taxon>
    </lineage>
</organism>
<sequence length="296" mass="32694">MSQFGNFHDFCRDSTLPVCNLFRNGTDPMVEKRCQLIGIAVNNSDNYIRNLGSIVLAALAVCSSIGLILKSERKKAAVGRREIQIFLIGYILMSITEIFSVGGFLTNQTILVWFSALHIGAITATAWVLMLNAVVGYQLLDDGTPLSLGLVGSSFLAFFVGTTYVAVDTGFNYTGAFTKDPDNIRNYALYVLYLLFPLIMIAAYVILESVLVINVLGEKIPMRRLSAAALSFAVGQIFNFVISVHLCEATNGKIDGALFETGFTLLAVILLWYFWSSITEDEWPEDTMRPMSEVYP</sequence>
<name>A0A3N4L4P8_9PEZI</name>
<keyword evidence="1" id="KW-0472">Membrane</keyword>
<dbReference type="GO" id="GO:0005789">
    <property type="term" value="C:endoplasmic reticulum membrane"/>
    <property type="evidence" value="ECO:0007669"/>
    <property type="project" value="TreeGrafter"/>
</dbReference>
<feature type="transmembrane region" description="Helical" evidence="1">
    <location>
        <begin position="225"/>
        <end position="245"/>
    </location>
</feature>
<feature type="transmembrane region" description="Helical" evidence="1">
    <location>
        <begin position="146"/>
        <end position="167"/>
    </location>
</feature>
<dbReference type="InterPro" id="IPR022057">
    <property type="entry name" value="Chs7"/>
</dbReference>
<accession>A0A3N4L4P8</accession>
<dbReference type="OrthoDB" id="5582162at2759"/>
<evidence type="ECO:0000313" key="2">
    <source>
        <dbReference type="EMBL" id="RPB15601.1"/>
    </source>
</evidence>
<evidence type="ECO:0000313" key="3">
    <source>
        <dbReference type="Proteomes" id="UP000277580"/>
    </source>
</evidence>
<feature type="transmembrane region" description="Helical" evidence="1">
    <location>
        <begin position="187"/>
        <end position="213"/>
    </location>
</feature>
<dbReference type="PANTHER" id="PTHR35329">
    <property type="entry name" value="CHITIN SYNTHASE EXPORT CHAPERONE"/>
    <property type="match status" value="1"/>
</dbReference>
<dbReference type="InParanoid" id="A0A3N4L4P8"/>
<dbReference type="PANTHER" id="PTHR35329:SF1">
    <property type="entry name" value="CHITIN SYNTHASE EXPORT CHAPERONE"/>
    <property type="match status" value="1"/>
</dbReference>
<feature type="transmembrane region" description="Helical" evidence="1">
    <location>
        <begin position="51"/>
        <end position="71"/>
    </location>
</feature>
<feature type="transmembrane region" description="Helical" evidence="1">
    <location>
        <begin position="111"/>
        <end position="134"/>
    </location>
</feature>
<dbReference type="Proteomes" id="UP000277580">
    <property type="component" value="Unassembled WGS sequence"/>
</dbReference>
<dbReference type="AlphaFoldDB" id="A0A3N4L4P8"/>
<dbReference type="GO" id="GO:0006457">
    <property type="term" value="P:protein folding"/>
    <property type="evidence" value="ECO:0007669"/>
    <property type="project" value="TreeGrafter"/>
</dbReference>
<dbReference type="GO" id="GO:0051082">
    <property type="term" value="F:unfolded protein binding"/>
    <property type="evidence" value="ECO:0007669"/>
    <property type="project" value="TreeGrafter"/>
</dbReference>